<dbReference type="Pfam" id="PF06011">
    <property type="entry name" value="TRP"/>
    <property type="match status" value="1"/>
</dbReference>
<feature type="compositionally biased region" description="Basic and acidic residues" evidence="7">
    <location>
        <begin position="1155"/>
        <end position="1164"/>
    </location>
</feature>
<sequence>MCGSAHQQFSSESRQREIPSLQHSPRPPRSRRKYGTSLRLNGFSTFVLLVFTTATLLPLSNAAFIQFENCINRTILNSNLLKFTPLYFWAKFNTSAESHNLNITIYGDVSGQATEGPYPPSTDQHWKNPNETLGKIVDVSPTNPFFTTLFSNYKVLTYTAFNSGGSQFCLSTVNTTCPIAPVFNDTRIGPYSLPAFTVGHDFYSSYSFATLQSTIRINSGDAGAPELSCVSANITPDLGSKLSDTLCYLPAAVLALVAIATVFAAIWSPWGTSNVFRWTSNYGRDEDLLRLVTPGFGDCLQYIQFIVLAGSLNLHYPGYYQPVVSQASWSILLFNESLVSHGNGSQSLVDGIYVTNRKYGISRLAQLVGMTEEQDIWAGMAVWLLGLIVVTIVLGQLGFFFRWIVRLLNNSRGSDLRSLNWPFTAGNVVRIVFNYFLLPIISLSLFQMVVARSSPASVVAMAVVLLLGVIAFAVWIFWSIFTTRPRAHLFDDLPTVLTYGPLYNTYSDDAAPFAFIPVLLTTIRGIAIGGIQPSGVAQLIMLAICEVILILTLHAFRPFQSNTSMNAYHTFFSVIRLVTTLLMVAFVPSLGVSEAPKGWIGYAILLAHAVVLVFGFFLNSLQTLIEVVARLAGAGGDERGGLTKVFGKRQLSKRTHRRGQRSSLNSTAAMLGHEGDAKSLQRMGGRSRSLSGSSAVLLNQPYSGSQRASLGFDQFSQGENYSNYSGTTPGTPGTNATPWSYLGGGSGQNSRRPTMGTTMENSDLFYRPPRPRKQTVDTNAPGVGTRVSGGSADLTNTPYADSVDQAEAGDAGEGPSSWSPNRGSITPAYLRMHRDDSDPNLAERRKNTDYSVRESDFYYGLRGPALSAQPTRKLKTGPADPMGPVSSATGWFKTFFSGKKEKGKGFEVVRSTRMPPQMMPLEEDDESPPISQEPYRDSPGSPSDSKKSPERGSPVMGLGAAGVRRSNDSDSDQCSDADVFDHRMNRISNVAPTLGPIETGGGIELPSRMGSRVSKASRAQPPSQPASRAPTLPRKSSRRPKSTDRAVIESSSRLSTVVGSPPSTPGRMSAHLPIDSGHHLRPNSNALPVRLPFGSSEPSPSPERSAGNSAASSIYPNDAASDLNHFGPTDDLVPPQIIQTGTERPPSTGFVHQHMARDSIRNDGYDTGTHLETSAEFVDGRSRSVSTQHSAGSHRGR</sequence>
<dbReference type="EMBL" id="ML994629">
    <property type="protein sequence ID" value="KAF2186435.1"/>
    <property type="molecule type" value="Genomic_DNA"/>
</dbReference>
<feature type="compositionally biased region" description="Low complexity" evidence="7">
    <location>
        <begin position="1095"/>
        <end position="1105"/>
    </location>
</feature>
<feature type="transmembrane region" description="Helical" evidence="8">
    <location>
        <begin position="568"/>
        <end position="587"/>
    </location>
</feature>
<evidence type="ECO:0000256" key="8">
    <source>
        <dbReference type="SAM" id="Phobius"/>
    </source>
</evidence>
<feature type="region of interest" description="Disordered" evidence="7">
    <location>
        <begin position="649"/>
        <end position="691"/>
    </location>
</feature>
<name>A0A6A6E609_9PEZI</name>
<feature type="compositionally biased region" description="Polar residues" evidence="7">
    <location>
        <begin position="1"/>
        <end position="12"/>
    </location>
</feature>
<feature type="transmembrane region" description="Helical" evidence="8">
    <location>
        <begin position="458"/>
        <end position="481"/>
    </location>
</feature>
<feature type="transmembrane region" description="Helical" evidence="8">
    <location>
        <begin position="539"/>
        <end position="556"/>
    </location>
</feature>
<comment type="similarity">
    <text evidence="2">Belongs to the transient receptor potential (TRP) ion channel family.</text>
</comment>
<evidence type="ECO:0000313" key="10">
    <source>
        <dbReference type="EMBL" id="KAF2186435.1"/>
    </source>
</evidence>
<feature type="domain" description="ML-like" evidence="9">
    <location>
        <begin position="60"/>
        <end position="241"/>
    </location>
</feature>
<evidence type="ECO:0000256" key="5">
    <source>
        <dbReference type="ARBA" id="ARBA00022989"/>
    </source>
</evidence>
<feature type="compositionally biased region" description="Polar residues" evidence="7">
    <location>
        <begin position="748"/>
        <end position="761"/>
    </location>
</feature>
<dbReference type="AlphaFoldDB" id="A0A6A6E609"/>
<feature type="transmembrane region" description="Helical" evidence="8">
    <location>
        <begin position="425"/>
        <end position="446"/>
    </location>
</feature>
<feature type="compositionally biased region" description="Low complexity" evidence="7">
    <location>
        <begin position="680"/>
        <end position="691"/>
    </location>
</feature>
<feature type="compositionally biased region" description="Polar residues" evidence="7">
    <location>
        <begin position="1106"/>
        <end position="1115"/>
    </location>
</feature>
<evidence type="ECO:0000256" key="6">
    <source>
        <dbReference type="ARBA" id="ARBA00023136"/>
    </source>
</evidence>
<feature type="transmembrane region" description="Helical" evidence="8">
    <location>
        <begin position="38"/>
        <end position="59"/>
    </location>
</feature>
<evidence type="ECO:0000256" key="4">
    <source>
        <dbReference type="ARBA" id="ARBA00022729"/>
    </source>
</evidence>
<feature type="compositionally biased region" description="Low complexity" evidence="7">
    <location>
        <begin position="726"/>
        <end position="738"/>
    </location>
</feature>
<feature type="region of interest" description="Disordered" evidence="7">
    <location>
        <begin position="721"/>
        <end position="826"/>
    </location>
</feature>
<dbReference type="PANTHER" id="PTHR31145">
    <property type="entry name" value="INTEGRAL MEMBRANE PROTEIN (AFU_ORTHOLOGUE AFUA_7G01610)"/>
    <property type="match status" value="1"/>
</dbReference>
<comment type="subcellular location">
    <subcellularLocation>
        <location evidence="1">Membrane</location>
        <topology evidence="1">Multi-pass membrane protein</topology>
    </subcellularLocation>
</comment>
<evidence type="ECO:0000256" key="7">
    <source>
        <dbReference type="SAM" id="MobiDB-lite"/>
    </source>
</evidence>
<dbReference type="GO" id="GO:0055085">
    <property type="term" value="P:transmembrane transport"/>
    <property type="evidence" value="ECO:0007669"/>
    <property type="project" value="TreeGrafter"/>
</dbReference>
<dbReference type="InterPro" id="IPR010308">
    <property type="entry name" value="TRP_C"/>
</dbReference>
<feature type="transmembrane region" description="Helical" evidence="8">
    <location>
        <begin position="599"/>
        <end position="618"/>
    </location>
</feature>
<feature type="compositionally biased region" description="Low complexity" evidence="7">
    <location>
        <begin position="1014"/>
        <end position="1030"/>
    </location>
</feature>
<dbReference type="OrthoDB" id="5312224at2759"/>
<proteinExistence type="inferred from homology"/>
<evidence type="ECO:0000256" key="2">
    <source>
        <dbReference type="ARBA" id="ARBA00010642"/>
    </source>
</evidence>
<keyword evidence="4" id="KW-0732">Signal</keyword>
<organism evidence="10 11">
    <name type="scientific">Zopfia rhizophila CBS 207.26</name>
    <dbReference type="NCBI Taxonomy" id="1314779"/>
    <lineage>
        <taxon>Eukaryota</taxon>
        <taxon>Fungi</taxon>
        <taxon>Dikarya</taxon>
        <taxon>Ascomycota</taxon>
        <taxon>Pezizomycotina</taxon>
        <taxon>Dothideomycetes</taxon>
        <taxon>Dothideomycetes incertae sedis</taxon>
        <taxon>Zopfiaceae</taxon>
        <taxon>Zopfia</taxon>
    </lineage>
</organism>
<dbReference type="GO" id="GO:0016020">
    <property type="term" value="C:membrane"/>
    <property type="evidence" value="ECO:0007669"/>
    <property type="project" value="UniProtKB-SubCell"/>
</dbReference>
<protein>
    <submittedName>
        <fullName evidence="10">Integral membrane protein</fullName>
    </submittedName>
</protein>
<feature type="transmembrane region" description="Helical" evidence="8">
    <location>
        <begin position="248"/>
        <end position="267"/>
    </location>
</feature>
<keyword evidence="11" id="KW-1185">Reference proteome</keyword>
<dbReference type="Proteomes" id="UP000800200">
    <property type="component" value="Unassembled WGS sequence"/>
</dbReference>
<reference evidence="10" key="1">
    <citation type="journal article" date="2020" name="Stud. Mycol.">
        <title>101 Dothideomycetes genomes: a test case for predicting lifestyles and emergence of pathogens.</title>
        <authorList>
            <person name="Haridas S."/>
            <person name="Albert R."/>
            <person name="Binder M."/>
            <person name="Bloem J."/>
            <person name="Labutti K."/>
            <person name="Salamov A."/>
            <person name="Andreopoulos B."/>
            <person name="Baker S."/>
            <person name="Barry K."/>
            <person name="Bills G."/>
            <person name="Bluhm B."/>
            <person name="Cannon C."/>
            <person name="Castanera R."/>
            <person name="Culley D."/>
            <person name="Daum C."/>
            <person name="Ezra D."/>
            <person name="Gonzalez J."/>
            <person name="Henrissat B."/>
            <person name="Kuo A."/>
            <person name="Liang C."/>
            <person name="Lipzen A."/>
            <person name="Lutzoni F."/>
            <person name="Magnuson J."/>
            <person name="Mondo S."/>
            <person name="Nolan M."/>
            <person name="Ohm R."/>
            <person name="Pangilinan J."/>
            <person name="Park H.-J."/>
            <person name="Ramirez L."/>
            <person name="Alfaro M."/>
            <person name="Sun H."/>
            <person name="Tritt A."/>
            <person name="Yoshinaga Y."/>
            <person name="Zwiers L.-H."/>
            <person name="Turgeon B."/>
            <person name="Goodwin S."/>
            <person name="Spatafora J."/>
            <person name="Crous P."/>
            <person name="Grigoriev I."/>
        </authorList>
    </citation>
    <scope>NUCLEOTIDE SEQUENCE</scope>
    <source>
        <strain evidence="10">CBS 207.26</strain>
    </source>
</reference>
<dbReference type="PANTHER" id="PTHR31145:SF6">
    <property type="entry name" value="INTEGRAL MEMBRANE PROTEIN (AFU_ORTHOLOGUE AFUA_7G01610)"/>
    <property type="match status" value="1"/>
</dbReference>
<feature type="region of interest" description="Disordered" evidence="7">
    <location>
        <begin position="906"/>
        <end position="976"/>
    </location>
</feature>
<evidence type="ECO:0000313" key="11">
    <source>
        <dbReference type="Proteomes" id="UP000800200"/>
    </source>
</evidence>
<keyword evidence="5 8" id="KW-1133">Transmembrane helix</keyword>
<feature type="compositionally biased region" description="Polar residues" evidence="7">
    <location>
        <begin position="1049"/>
        <end position="1058"/>
    </location>
</feature>
<evidence type="ECO:0000259" key="9">
    <source>
        <dbReference type="SMART" id="SM01320"/>
    </source>
</evidence>
<feature type="region of interest" description="Disordered" evidence="7">
    <location>
        <begin position="991"/>
        <end position="1197"/>
    </location>
</feature>
<dbReference type="InterPro" id="IPR032800">
    <property type="entry name" value="TRP_N"/>
</dbReference>
<gene>
    <name evidence="10" type="ORF">K469DRAFT_686845</name>
</gene>
<feature type="compositionally biased region" description="Basic residues" evidence="7">
    <location>
        <begin position="649"/>
        <end position="660"/>
    </location>
</feature>
<evidence type="ECO:0000256" key="3">
    <source>
        <dbReference type="ARBA" id="ARBA00022692"/>
    </source>
</evidence>
<feature type="region of interest" description="Disordered" evidence="7">
    <location>
        <begin position="1"/>
        <end position="34"/>
    </location>
</feature>
<evidence type="ECO:0000256" key="1">
    <source>
        <dbReference type="ARBA" id="ARBA00004141"/>
    </source>
</evidence>
<dbReference type="InterPro" id="IPR040241">
    <property type="entry name" value="TRP_Flc/Pkd2-like"/>
</dbReference>
<dbReference type="SMART" id="SM01320">
    <property type="entry name" value="TRP_N"/>
    <property type="match status" value="1"/>
</dbReference>
<keyword evidence="6 8" id="KW-0472">Membrane</keyword>
<accession>A0A6A6E609</accession>
<dbReference type="Pfam" id="PF14558">
    <property type="entry name" value="TRP_N"/>
    <property type="match status" value="1"/>
</dbReference>
<keyword evidence="3 8" id="KW-0812">Transmembrane</keyword>
<feature type="transmembrane region" description="Helical" evidence="8">
    <location>
        <begin position="380"/>
        <end position="405"/>
    </location>
</feature>